<keyword evidence="6" id="KW-1185">Reference proteome</keyword>
<dbReference type="PANTHER" id="PTHR35185:SF1">
    <property type="entry name" value="UPF0619 GPI-ANCHORED MEMBRANE PROTEIN C1322.10"/>
    <property type="match status" value="1"/>
</dbReference>
<feature type="domain" description="Yeast cell wall synthesis Kre9/Knh1-like N-terminal" evidence="4">
    <location>
        <begin position="24"/>
        <end position="115"/>
    </location>
</feature>
<evidence type="ECO:0000259" key="4">
    <source>
        <dbReference type="Pfam" id="PF10342"/>
    </source>
</evidence>
<evidence type="ECO:0000256" key="3">
    <source>
        <dbReference type="SAM" id="SignalP"/>
    </source>
</evidence>
<dbReference type="AlphaFoldDB" id="A0AAN6UF42"/>
<evidence type="ECO:0000313" key="6">
    <source>
        <dbReference type="Proteomes" id="UP001304895"/>
    </source>
</evidence>
<reference evidence="5" key="2">
    <citation type="submission" date="2023-05" db="EMBL/GenBank/DDBJ databases">
        <authorList>
            <consortium name="Lawrence Berkeley National Laboratory"/>
            <person name="Steindorff A."/>
            <person name="Hensen N."/>
            <person name="Bonometti L."/>
            <person name="Westerberg I."/>
            <person name="Brannstrom I.O."/>
            <person name="Guillou S."/>
            <person name="Cros-Aarteil S."/>
            <person name="Calhoun S."/>
            <person name="Haridas S."/>
            <person name="Kuo A."/>
            <person name="Mondo S."/>
            <person name="Pangilinan J."/>
            <person name="Riley R."/>
            <person name="Labutti K."/>
            <person name="Andreopoulos B."/>
            <person name="Lipzen A."/>
            <person name="Chen C."/>
            <person name="Yanf M."/>
            <person name="Daum C."/>
            <person name="Ng V."/>
            <person name="Clum A."/>
            <person name="Ohm R."/>
            <person name="Martin F."/>
            <person name="Silar P."/>
            <person name="Natvig D."/>
            <person name="Lalanne C."/>
            <person name="Gautier V."/>
            <person name="Ament-Velasquez S.L."/>
            <person name="Kruys A."/>
            <person name="Hutchinson M.I."/>
            <person name="Powell A.J."/>
            <person name="Barry K."/>
            <person name="Miller A.N."/>
            <person name="Grigoriev I.V."/>
            <person name="Debuchy R."/>
            <person name="Gladieux P."/>
            <person name="Thoren M.H."/>
            <person name="Johannesson H."/>
        </authorList>
    </citation>
    <scope>NUCLEOTIDE SEQUENCE</scope>
    <source>
        <strain evidence="5">CBS 123565</strain>
    </source>
</reference>
<evidence type="ECO:0000313" key="5">
    <source>
        <dbReference type="EMBL" id="KAK4131530.1"/>
    </source>
</evidence>
<gene>
    <name evidence="5" type="ORF">BT67DRAFT_444591</name>
</gene>
<dbReference type="InterPro" id="IPR018466">
    <property type="entry name" value="Kre9/Knh1-like_N"/>
</dbReference>
<dbReference type="Proteomes" id="UP001304895">
    <property type="component" value="Unassembled WGS sequence"/>
</dbReference>
<feature type="chain" id="PRO_5042816907" description="Yeast cell wall synthesis Kre9/Knh1-like N-terminal domain-containing protein" evidence="3">
    <location>
        <begin position="20"/>
        <end position="228"/>
    </location>
</feature>
<evidence type="ECO:0000256" key="2">
    <source>
        <dbReference type="SAM" id="MobiDB-lite"/>
    </source>
</evidence>
<sequence>MRSFFTTALLAAAVAHVQAIKITSPSKNDEVDLSKGVKVEWSTVNTDPTTAHLVLVNQASGHTPYNKDLGEVDLSKGSITVTEKNVPADEGYQFNFESVDKLNTGILAQSEQFEVEASDSDDSDDDDKTSSATSSATSSTSMTKTTETIKTSATKVITSTGESTTVTETSVFPTTLTKTSSPTGTESESPSGTATDTAAPTESTGAAAANAVQGGLFALAAGVVALMA</sequence>
<feature type="region of interest" description="Disordered" evidence="2">
    <location>
        <begin position="114"/>
        <end position="202"/>
    </location>
</feature>
<reference evidence="5" key="1">
    <citation type="journal article" date="2023" name="Mol. Phylogenet. Evol.">
        <title>Genome-scale phylogeny and comparative genomics of the fungal order Sordariales.</title>
        <authorList>
            <person name="Hensen N."/>
            <person name="Bonometti L."/>
            <person name="Westerberg I."/>
            <person name="Brannstrom I.O."/>
            <person name="Guillou S."/>
            <person name="Cros-Aarteil S."/>
            <person name="Calhoun S."/>
            <person name="Haridas S."/>
            <person name="Kuo A."/>
            <person name="Mondo S."/>
            <person name="Pangilinan J."/>
            <person name="Riley R."/>
            <person name="LaButti K."/>
            <person name="Andreopoulos B."/>
            <person name="Lipzen A."/>
            <person name="Chen C."/>
            <person name="Yan M."/>
            <person name="Daum C."/>
            <person name="Ng V."/>
            <person name="Clum A."/>
            <person name="Steindorff A."/>
            <person name="Ohm R.A."/>
            <person name="Martin F."/>
            <person name="Silar P."/>
            <person name="Natvig D.O."/>
            <person name="Lalanne C."/>
            <person name="Gautier V."/>
            <person name="Ament-Velasquez S.L."/>
            <person name="Kruys A."/>
            <person name="Hutchinson M.I."/>
            <person name="Powell A.J."/>
            <person name="Barry K."/>
            <person name="Miller A.N."/>
            <person name="Grigoriev I.V."/>
            <person name="Debuchy R."/>
            <person name="Gladieux P."/>
            <person name="Hiltunen Thoren M."/>
            <person name="Johannesson H."/>
        </authorList>
    </citation>
    <scope>NUCLEOTIDE SEQUENCE</scope>
    <source>
        <strain evidence="5">CBS 123565</strain>
    </source>
</reference>
<comment type="caution">
    <text evidence="5">The sequence shown here is derived from an EMBL/GenBank/DDBJ whole genome shotgun (WGS) entry which is preliminary data.</text>
</comment>
<dbReference type="EMBL" id="MU853423">
    <property type="protein sequence ID" value="KAK4131530.1"/>
    <property type="molecule type" value="Genomic_DNA"/>
</dbReference>
<organism evidence="5 6">
    <name type="scientific">Trichocladium antarcticum</name>
    <dbReference type="NCBI Taxonomy" id="1450529"/>
    <lineage>
        <taxon>Eukaryota</taxon>
        <taxon>Fungi</taxon>
        <taxon>Dikarya</taxon>
        <taxon>Ascomycota</taxon>
        <taxon>Pezizomycotina</taxon>
        <taxon>Sordariomycetes</taxon>
        <taxon>Sordariomycetidae</taxon>
        <taxon>Sordariales</taxon>
        <taxon>Chaetomiaceae</taxon>
        <taxon>Trichocladium</taxon>
    </lineage>
</organism>
<dbReference type="Pfam" id="PF10342">
    <property type="entry name" value="Kre9_KNH"/>
    <property type="match status" value="1"/>
</dbReference>
<evidence type="ECO:0000256" key="1">
    <source>
        <dbReference type="ARBA" id="ARBA00022729"/>
    </source>
</evidence>
<proteinExistence type="predicted"/>
<dbReference type="PANTHER" id="PTHR35185">
    <property type="entry name" value="SERINE/THREONINE-RICH PROTEIN ADG2-RELATED"/>
    <property type="match status" value="1"/>
</dbReference>
<dbReference type="InterPro" id="IPR052479">
    <property type="entry name" value="GPI-anchor_Adhesion_Reg"/>
</dbReference>
<feature type="compositionally biased region" description="Acidic residues" evidence="2">
    <location>
        <begin position="114"/>
        <end position="127"/>
    </location>
</feature>
<feature type="signal peptide" evidence="3">
    <location>
        <begin position="1"/>
        <end position="19"/>
    </location>
</feature>
<name>A0AAN6UF42_9PEZI</name>
<accession>A0AAN6UF42</accession>
<protein>
    <recommendedName>
        <fullName evidence="4">Yeast cell wall synthesis Kre9/Knh1-like N-terminal domain-containing protein</fullName>
    </recommendedName>
</protein>
<feature type="compositionally biased region" description="Low complexity" evidence="2">
    <location>
        <begin position="130"/>
        <end position="202"/>
    </location>
</feature>
<keyword evidence="1 3" id="KW-0732">Signal</keyword>